<dbReference type="AlphaFoldDB" id="A0A1N7E1H5"/>
<proteinExistence type="predicted"/>
<organism evidence="1 2">
    <name type="scientific">Haladaptatus litoreus</name>
    <dbReference type="NCBI Taxonomy" id="553468"/>
    <lineage>
        <taxon>Archaea</taxon>
        <taxon>Methanobacteriati</taxon>
        <taxon>Methanobacteriota</taxon>
        <taxon>Stenosarchaea group</taxon>
        <taxon>Halobacteria</taxon>
        <taxon>Halobacteriales</taxon>
        <taxon>Haladaptataceae</taxon>
        <taxon>Haladaptatus</taxon>
    </lineage>
</organism>
<evidence type="ECO:0000313" key="2">
    <source>
        <dbReference type="Proteomes" id="UP000186914"/>
    </source>
</evidence>
<dbReference type="Proteomes" id="UP000186914">
    <property type="component" value="Unassembled WGS sequence"/>
</dbReference>
<protein>
    <submittedName>
        <fullName evidence="1">Uncharacterized protein</fullName>
    </submittedName>
</protein>
<name>A0A1N7E1H5_9EURY</name>
<evidence type="ECO:0000313" key="1">
    <source>
        <dbReference type="EMBL" id="SIR81896.1"/>
    </source>
</evidence>
<sequence>MTAYFVKMVDDSDPSFSIPHRPQRTYPRGGGVRYEGETIFRLSPGSECSEERLTAFVQDVLEEDPYTYGDWFDLPVPMYLVRDHDRDTTFRVVVRYESVELHVLPDTRSSGLLAMYHRLSDCSGLSWTVSCESTPT</sequence>
<keyword evidence="2" id="KW-1185">Reference proteome</keyword>
<gene>
    <name evidence="1" type="ORF">SAMN05421858_3937</name>
</gene>
<accession>A0A1N7E1H5</accession>
<reference evidence="2" key="1">
    <citation type="submission" date="2017-01" db="EMBL/GenBank/DDBJ databases">
        <authorList>
            <person name="Varghese N."/>
            <person name="Submissions S."/>
        </authorList>
    </citation>
    <scope>NUCLEOTIDE SEQUENCE [LARGE SCALE GENOMIC DNA]</scope>
    <source>
        <strain evidence="2">CGMCC 1.7737</strain>
    </source>
</reference>
<dbReference type="EMBL" id="FTNO01000005">
    <property type="protein sequence ID" value="SIR81896.1"/>
    <property type="molecule type" value="Genomic_DNA"/>
</dbReference>